<protein>
    <submittedName>
        <fullName evidence="3">Phage uncharacterized protein</fullName>
    </submittedName>
</protein>
<reference evidence="3 4" key="2">
    <citation type="journal article" date="2010" name="Stand. Genomic Sci.">
        <title>Complete genome sequence of Sebaldella termitidis type strain (NCTC 11300).</title>
        <authorList>
            <person name="Harmon-Smith M."/>
            <person name="Celia L."/>
            <person name="Chertkov O."/>
            <person name="Lapidus A."/>
            <person name="Copeland A."/>
            <person name="Glavina Del Rio T."/>
            <person name="Nolan M."/>
            <person name="Lucas S."/>
            <person name="Tice H."/>
            <person name="Cheng J.F."/>
            <person name="Han C."/>
            <person name="Detter J.C."/>
            <person name="Bruce D."/>
            <person name="Goodwin L."/>
            <person name="Pitluck S."/>
            <person name="Pati A."/>
            <person name="Liolios K."/>
            <person name="Ivanova N."/>
            <person name="Mavromatis K."/>
            <person name="Mikhailova N."/>
            <person name="Chen A."/>
            <person name="Palaniappan K."/>
            <person name="Land M."/>
            <person name="Hauser L."/>
            <person name="Chang Y.J."/>
            <person name="Jeffries C.D."/>
            <person name="Brettin T."/>
            <person name="Goker M."/>
            <person name="Beck B."/>
            <person name="Bristow J."/>
            <person name="Eisen J.A."/>
            <person name="Markowitz V."/>
            <person name="Hugenholtz P."/>
            <person name="Kyrpides N.C."/>
            <person name="Klenk H.P."/>
            <person name="Chen F."/>
        </authorList>
    </citation>
    <scope>NUCLEOTIDE SEQUENCE [LARGE SCALE GENOMIC DNA]</scope>
    <source>
        <strain evidence="4">ATCC 33386 / NCTC 11300</strain>
    </source>
</reference>
<dbReference type="KEGG" id="str:Sterm_2841"/>
<evidence type="ECO:0000313" key="3">
    <source>
        <dbReference type="EMBL" id="ACZ09685.1"/>
    </source>
</evidence>
<dbReference type="InterPro" id="IPR035421">
    <property type="entry name" value="Terminase_6C"/>
</dbReference>
<dbReference type="eggNOG" id="COG5410">
    <property type="taxonomic scope" value="Bacteria"/>
</dbReference>
<dbReference type="AlphaFoldDB" id="D1AN81"/>
<reference evidence="4" key="1">
    <citation type="submission" date="2009-09" db="EMBL/GenBank/DDBJ databases">
        <title>The complete chromosome of Sebaldella termitidis ATCC 33386.</title>
        <authorList>
            <consortium name="US DOE Joint Genome Institute (JGI-PGF)"/>
            <person name="Lucas S."/>
            <person name="Copeland A."/>
            <person name="Lapidus A."/>
            <person name="Glavina del Rio T."/>
            <person name="Dalin E."/>
            <person name="Tice H."/>
            <person name="Bruce D."/>
            <person name="Goodwin L."/>
            <person name="Pitluck S."/>
            <person name="Kyrpides N."/>
            <person name="Mavromatis K."/>
            <person name="Ivanova N."/>
            <person name="Mikhailova N."/>
            <person name="Sims D."/>
            <person name="Meincke L."/>
            <person name="Brettin T."/>
            <person name="Detter J.C."/>
            <person name="Han C."/>
            <person name="Larimer F."/>
            <person name="Land M."/>
            <person name="Hauser L."/>
            <person name="Markowitz V."/>
            <person name="Cheng J.F."/>
            <person name="Hugenholtz P."/>
            <person name="Woyke T."/>
            <person name="Wu D."/>
            <person name="Eisen J.A."/>
        </authorList>
    </citation>
    <scope>NUCLEOTIDE SEQUENCE [LARGE SCALE GENOMIC DNA]</scope>
    <source>
        <strain evidence="4">ATCC 33386 / NCTC 11300</strain>
    </source>
</reference>
<evidence type="ECO:0000313" key="4">
    <source>
        <dbReference type="Proteomes" id="UP000000845"/>
    </source>
</evidence>
<organism evidence="3 4">
    <name type="scientific">Sebaldella termitidis (strain ATCC 33386 / NCTC 11300)</name>
    <dbReference type="NCBI Taxonomy" id="526218"/>
    <lineage>
        <taxon>Bacteria</taxon>
        <taxon>Fusobacteriati</taxon>
        <taxon>Fusobacteriota</taxon>
        <taxon>Fusobacteriia</taxon>
        <taxon>Fusobacteriales</taxon>
        <taxon>Leptotrichiaceae</taxon>
        <taxon>Sebaldella</taxon>
    </lineage>
</organism>
<dbReference type="EMBL" id="CP001739">
    <property type="protein sequence ID" value="ACZ09685.1"/>
    <property type="molecule type" value="Genomic_DNA"/>
</dbReference>
<dbReference type="InterPro" id="IPR006517">
    <property type="entry name" value="Phage_terminase_lsu-like_C"/>
</dbReference>
<keyword evidence="1" id="KW-1188">Viral release from host cell</keyword>
<dbReference type="HOGENOM" id="CLU_028165_1_0_0"/>
<dbReference type="Proteomes" id="UP000000845">
    <property type="component" value="Chromosome"/>
</dbReference>
<evidence type="ECO:0000256" key="1">
    <source>
        <dbReference type="ARBA" id="ARBA00022612"/>
    </source>
</evidence>
<keyword evidence="4" id="KW-1185">Reference proteome</keyword>
<dbReference type="eggNOG" id="COG5362">
    <property type="taxonomic scope" value="Bacteria"/>
</dbReference>
<accession>D1AN81</accession>
<sequence>MKALNRFLELNNLEILNKERYEKFLEIKNIEKYIENLEINKLKVEEMKEIITLNKYLITESYYSYFKNTFPNSNPLIRGRHIELICDILTLASLGVIKTDKRRFKMIINMPPRHLKSTSITNTFPSWFVLKTQKPVILGAYGKDLAAKAGARNKDLYIEYKKYFGNIDLKVKGSTTWETEKAARVISTPLQGRMTGEGSSLLIIDDPVKNRLEANSKRYRDRLWETWKDDASTRINPGEVMIALVVMTRWHYDDLAGRLKEDESEKFAELILAAECENEETDILLRKKGELLWEEGGFDEAFYEPYKSNPRTWASLFQQRPTPEEGDYFHREDFKYFKEDNHFYYLYNDGNTKTILKRDCVRFFTVDTAMKEKDENDETAIFHWALTPDKELLLLNIYHNRLKIPDQERILRNQILNLSPDTTYIEDKQSGTYLIQKFKEEGFLIEELQAQGDKVFRASSIINLYGNRRVYHRLHKEDPEVEAYERQLLEFPNGTHDDMVDCASYAGIVIRDKYTASNHFLL</sequence>
<name>D1AN81_SEBTE</name>
<dbReference type="Pfam" id="PF17289">
    <property type="entry name" value="Terminase_6C"/>
    <property type="match status" value="1"/>
</dbReference>
<proteinExistence type="predicted"/>
<dbReference type="NCBIfam" id="TIGR01630">
    <property type="entry name" value="psiM2_ORF9"/>
    <property type="match status" value="1"/>
</dbReference>
<dbReference type="STRING" id="526218.Sterm_2841"/>
<evidence type="ECO:0000259" key="2">
    <source>
        <dbReference type="Pfam" id="PF17289"/>
    </source>
</evidence>
<feature type="domain" description="Terminase large subunit gp17-like C-terminal" evidence="2">
    <location>
        <begin position="365"/>
        <end position="506"/>
    </location>
</feature>
<dbReference type="Gene3D" id="3.30.420.240">
    <property type="match status" value="1"/>
</dbReference>
<gene>
    <name evidence="3" type="ordered locus">Sterm_2841</name>
</gene>